<dbReference type="PANTHER" id="PTHR16127">
    <property type="entry name" value="TAXILIN"/>
    <property type="match status" value="1"/>
</dbReference>
<feature type="region of interest" description="Disordered" evidence="3">
    <location>
        <begin position="362"/>
        <end position="399"/>
    </location>
</feature>
<feature type="compositionally biased region" description="Basic and acidic residues" evidence="3">
    <location>
        <begin position="427"/>
        <end position="439"/>
    </location>
</feature>
<feature type="compositionally biased region" description="Basic and acidic residues" evidence="3">
    <location>
        <begin position="379"/>
        <end position="389"/>
    </location>
</feature>
<feature type="compositionally biased region" description="Polar residues" evidence="3">
    <location>
        <begin position="686"/>
        <end position="695"/>
    </location>
</feature>
<dbReference type="Pfam" id="PF09728">
    <property type="entry name" value="Taxilin"/>
    <property type="match status" value="1"/>
</dbReference>
<proteinExistence type="inferred from homology"/>
<feature type="compositionally biased region" description="Basic and acidic residues" evidence="3">
    <location>
        <begin position="1"/>
        <end position="49"/>
    </location>
</feature>
<comment type="similarity">
    <text evidence="1">Belongs to the taxilin family.</text>
</comment>
<feature type="coiled-coil region" evidence="2">
    <location>
        <begin position="80"/>
        <end position="178"/>
    </location>
</feature>
<keyword evidence="5" id="KW-1185">Reference proteome</keyword>
<name>A0ABD2B380_VESSQ</name>
<dbReference type="PANTHER" id="PTHR16127:SF13">
    <property type="entry name" value="GH01188P"/>
    <property type="match status" value="1"/>
</dbReference>
<feature type="coiled-coil region" evidence="2">
    <location>
        <begin position="509"/>
        <end position="536"/>
    </location>
</feature>
<reference evidence="4 5" key="1">
    <citation type="journal article" date="2024" name="Ann. Entomol. Soc. Am.">
        <title>Genomic analyses of the southern and eastern yellowjacket wasps (Hymenoptera: Vespidae) reveal evolutionary signatures of social life.</title>
        <authorList>
            <person name="Catto M.A."/>
            <person name="Caine P.B."/>
            <person name="Orr S.E."/>
            <person name="Hunt B.G."/>
            <person name="Goodisman M.A.D."/>
        </authorList>
    </citation>
    <scope>NUCLEOTIDE SEQUENCE [LARGE SCALE GENOMIC DNA]</scope>
    <source>
        <strain evidence="4">233</strain>
        <tissue evidence="4">Head and thorax</tissue>
    </source>
</reference>
<feature type="coiled-coil region" evidence="2">
    <location>
        <begin position="236"/>
        <end position="354"/>
    </location>
</feature>
<protein>
    <submittedName>
        <fullName evidence="4">Alpha-taxilin-like isoform X3</fullName>
    </submittedName>
</protein>
<dbReference type="EMBL" id="JAUDFV010000133">
    <property type="protein sequence ID" value="KAL2727192.1"/>
    <property type="molecule type" value="Genomic_DNA"/>
</dbReference>
<keyword evidence="2" id="KW-0175">Coiled coil</keyword>
<gene>
    <name evidence="4" type="ORF">V1478_007470</name>
</gene>
<evidence type="ECO:0000256" key="3">
    <source>
        <dbReference type="SAM" id="MobiDB-lite"/>
    </source>
</evidence>
<dbReference type="AlphaFoldDB" id="A0ABD2B380"/>
<sequence>MMDEINDKNSNDESPSTEEKNEIKPMDRTKERKRSKEEKSKKKDIKKTGEQYSESLNDVQTMKEKLDVMSKKYSDIVDDNKRLLLNLKQSEKKIMLLQREKEQFQSERNKALLTRKRLENLCRELQKQNKTVKEECLSRLKKEEEKRKELSDKFQSILAHINQQMNLTLEKNAKMQEENIEMNKLFKSLCDEVADKEKQLLQEHMRMKGELLIARDNFEEVKIEATIEKEAFLREKQQLLLTLTEYRARIQELQGAEAAMKSQIDLYTNKYDEFQNSLTRSNKVCGEFNEEMERMSKKILALEKETTLWKQRWEKSNTVFVDMVYEKQARELELVKLKERLALLQDLCRMFQHERRSLIAQLNEKNAKTNNDSTTRTSGESKEKEDDLNKGSILLENSNGQLTPTNIRLLELIEQRLEMESNVNSTTEKKTEISSEEKITGSSISECPLSSEPSSKDIDKESKDKELSVSQENRTEEPLKEEKFSNVETVVENNSKAQLSIVESSSVISTEKLNEKENLEKENKEAIERISDASCDNITKLESRSEIIENDSTVQMSILKKDNVQTEQQETKNSSQEENNEKLVENIENKYTDITISEIETKTTIEECVSNGLSKKDIVKLESSNNEIEINLCDKSQETNTIIENIQEIEKSESEILKNSAEANSIIKKQVKTDMPFSKEEDNKSIKQNVTTATKNVRRKKK</sequence>
<evidence type="ECO:0000313" key="4">
    <source>
        <dbReference type="EMBL" id="KAL2727192.1"/>
    </source>
</evidence>
<feature type="compositionally biased region" description="Polar residues" evidence="3">
    <location>
        <begin position="368"/>
        <end position="378"/>
    </location>
</feature>
<feature type="compositionally biased region" description="Basic and acidic residues" evidence="3">
    <location>
        <begin position="454"/>
        <end position="481"/>
    </location>
</feature>
<organism evidence="4 5">
    <name type="scientific">Vespula squamosa</name>
    <name type="common">Southern yellow jacket</name>
    <name type="synonym">Wasp</name>
    <dbReference type="NCBI Taxonomy" id="30214"/>
    <lineage>
        <taxon>Eukaryota</taxon>
        <taxon>Metazoa</taxon>
        <taxon>Ecdysozoa</taxon>
        <taxon>Arthropoda</taxon>
        <taxon>Hexapoda</taxon>
        <taxon>Insecta</taxon>
        <taxon>Pterygota</taxon>
        <taxon>Neoptera</taxon>
        <taxon>Endopterygota</taxon>
        <taxon>Hymenoptera</taxon>
        <taxon>Apocrita</taxon>
        <taxon>Aculeata</taxon>
        <taxon>Vespoidea</taxon>
        <taxon>Vespidae</taxon>
        <taxon>Vespinae</taxon>
        <taxon>Vespula</taxon>
    </lineage>
</organism>
<feature type="region of interest" description="Disordered" evidence="3">
    <location>
        <begin position="421"/>
        <end position="481"/>
    </location>
</feature>
<comment type="caution">
    <text evidence="4">The sequence shown here is derived from an EMBL/GenBank/DDBJ whole genome shotgun (WGS) entry which is preliminary data.</text>
</comment>
<evidence type="ECO:0000313" key="5">
    <source>
        <dbReference type="Proteomes" id="UP001607302"/>
    </source>
</evidence>
<evidence type="ECO:0000256" key="1">
    <source>
        <dbReference type="ARBA" id="ARBA00009550"/>
    </source>
</evidence>
<accession>A0ABD2B380</accession>
<feature type="region of interest" description="Disordered" evidence="3">
    <location>
        <begin position="675"/>
        <end position="702"/>
    </location>
</feature>
<evidence type="ECO:0000256" key="2">
    <source>
        <dbReference type="SAM" id="Coils"/>
    </source>
</evidence>
<feature type="region of interest" description="Disordered" evidence="3">
    <location>
        <begin position="1"/>
        <end position="56"/>
    </location>
</feature>
<dbReference type="Proteomes" id="UP001607302">
    <property type="component" value="Unassembled WGS sequence"/>
</dbReference>
<dbReference type="InterPro" id="IPR026183">
    <property type="entry name" value="Taxilin_fam"/>
</dbReference>